<reference evidence="2 3" key="1">
    <citation type="submission" date="2014-11" db="EMBL/GenBank/DDBJ databases">
        <authorList>
            <person name="Zhu J."/>
            <person name="Qi W."/>
            <person name="Song R."/>
        </authorList>
    </citation>
    <scope>NUCLEOTIDE SEQUENCE [LARGE SCALE GENOMIC DNA]</scope>
</reference>
<feature type="region of interest" description="Disordered" evidence="1">
    <location>
        <begin position="2061"/>
        <end position="2090"/>
    </location>
</feature>
<feature type="region of interest" description="Disordered" evidence="1">
    <location>
        <begin position="2286"/>
        <end position="2307"/>
    </location>
</feature>
<feature type="compositionally biased region" description="Polar residues" evidence="1">
    <location>
        <begin position="664"/>
        <end position="680"/>
    </location>
</feature>
<dbReference type="PANTHER" id="PTHR24216">
    <property type="entry name" value="PAXILLIN-RELATED"/>
    <property type="match status" value="1"/>
</dbReference>
<feature type="region of interest" description="Disordered" evidence="1">
    <location>
        <begin position="374"/>
        <end position="396"/>
    </location>
</feature>
<feature type="compositionally biased region" description="Polar residues" evidence="1">
    <location>
        <begin position="2321"/>
        <end position="2331"/>
    </location>
</feature>
<feature type="compositionally biased region" description="Polar residues" evidence="1">
    <location>
        <begin position="3169"/>
        <end position="3181"/>
    </location>
</feature>
<feature type="compositionally biased region" description="Polar residues" evidence="1">
    <location>
        <begin position="2537"/>
        <end position="2546"/>
    </location>
</feature>
<proteinExistence type="predicted"/>
<dbReference type="VEuPathDB" id="CryptoDB:Vbra_12002"/>
<evidence type="ECO:0000313" key="2">
    <source>
        <dbReference type="EMBL" id="CEL95679.1"/>
    </source>
</evidence>
<feature type="compositionally biased region" description="Low complexity" evidence="1">
    <location>
        <begin position="764"/>
        <end position="776"/>
    </location>
</feature>
<feature type="region of interest" description="Disordered" evidence="1">
    <location>
        <begin position="214"/>
        <end position="241"/>
    </location>
</feature>
<feature type="compositionally biased region" description="Polar residues" evidence="1">
    <location>
        <begin position="783"/>
        <end position="794"/>
    </location>
</feature>
<feature type="compositionally biased region" description="Gly residues" evidence="1">
    <location>
        <begin position="2286"/>
        <end position="2295"/>
    </location>
</feature>
<feature type="compositionally biased region" description="Basic and acidic residues" evidence="1">
    <location>
        <begin position="2062"/>
        <end position="2079"/>
    </location>
</feature>
<feature type="region of interest" description="Disordered" evidence="1">
    <location>
        <begin position="2321"/>
        <end position="2348"/>
    </location>
</feature>
<evidence type="ECO:0000256" key="1">
    <source>
        <dbReference type="SAM" id="MobiDB-lite"/>
    </source>
</evidence>
<feature type="region of interest" description="Disordered" evidence="1">
    <location>
        <begin position="2735"/>
        <end position="2761"/>
    </location>
</feature>
<feature type="compositionally biased region" description="Pro residues" evidence="1">
    <location>
        <begin position="2517"/>
        <end position="2530"/>
    </location>
</feature>
<feature type="compositionally biased region" description="Basic and acidic residues" evidence="1">
    <location>
        <begin position="2735"/>
        <end position="2745"/>
    </location>
</feature>
<gene>
    <name evidence="2" type="ORF">Vbra_12002</name>
</gene>
<keyword evidence="3" id="KW-1185">Reference proteome</keyword>
<feature type="compositionally biased region" description="Basic and acidic residues" evidence="1">
    <location>
        <begin position="1938"/>
        <end position="1950"/>
    </location>
</feature>
<dbReference type="InParanoid" id="A0A0G4EGU0"/>
<feature type="region of interest" description="Disordered" evidence="1">
    <location>
        <begin position="1786"/>
        <end position="1806"/>
    </location>
</feature>
<feature type="region of interest" description="Disordered" evidence="1">
    <location>
        <begin position="758"/>
        <end position="817"/>
    </location>
</feature>
<dbReference type="EMBL" id="CDMY01000235">
    <property type="protein sequence ID" value="CEL95679.1"/>
    <property type="molecule type" value="Genomic_DNA"/>
</dbReference>
<dbReference type="PANTHER" id="PTHR24216:SF65">
    <property type="entry name" value="PAXILLIN-LIKE PROTEIN 1"/>
    <property type="match status" value="1"/>
</dbReference>
<protein>
    <submittedName>
        <fullName evidence="2">Uncharacterized protein</fullName>
    </submittedName>
</protein>
<evidence type="ECO:0000313" key="3">
    <source>
        <dbReference type="Proteomes" id="UP000041254"/>
    </source>
</evidence>
<organism evidence="2 3">
    <name type="scientific">Vitrella brassicaformis (strain CCMP3155)</name>
    <dbReference type="NCBI Taxonomy" id="1169540"/>
    <lineage>
        <taxon>Eukaryota</taxon>
        <taxon>Sar</taxon>
        <taxon>Alveolata</taxon>
        <taxon>Colpodellida</taxon>
        <taxon>Vitrellaceae</taxon>
        <taxon>Vitrella</taxon>
    </lineage>
</organism>
<feature type="compositionally biased region" description="Basic residues" evidence="1">
    <location>
        <begin position="2746"/>
        <end position="2757"/>
    </location>
</feature>
<accession>A0A0G4EGU0</accession>
<feature type="compositionally biased region" description="Basic and acidic residues" evidence="1">
    <location>
        <begin position="801"/>
        <end position="812"/>
    </location>
</feature>
<dbReference type="Proteomes" id="UP000041254">
    <property type="component" value="Unassembled WGS sequence"/>
</dbReference>
<feature type="region of interest" description="Disordered" evidence="1">
    <location>
        <begin position="1926"/>
        <end position="1991"/>
    </location>
</feature>
<feature type="compositionally biased region" description="Basic and acidic residues" evidence="1">
    <location>
        <begin position="3133"/>
        <end position="3142"/>
    </location>
</feature>
<name>A0A0G4EGU0_VITBC</name>
<sequence>MPTDRALCRLSNQYLRTYLYDTSSAPLDIINDSVIIQKLSKLLEFYMPGAPPPPGASLPADLPECTKLLVKATAKVLARRNPTRDDGTESLSEWVAWCCLKAYSHELEKGCCVVHGETPNGLLPLVDGRLLDGRVGEAAMRPAVCVALHRVMLEEQCALLDCLEAVLRIAGDPGHQLYRDCQQCLHTLDTHHNIRKRLQTTYEKLSSTERVMAASAGKKTQADTDPRTGSFAEPKGQDKEPEEDWMAMAEQTVKETLLLQLGTLKCMLALQTLRDHGMDGPSFKQLSSMFWEQRFSGIMKQVAEEHHFLKTSPLLTHLSREVGGMCCLVLLEGLCLRHIGEGGAVDKHPLLQAETLAQLQTQFSMDWAQALDTRMGSDQRPPTPPLTRGGSQTPRTNAAVSEVAMSVSMGGGGGAGAMTDTNEGMAEGAAGTMEDELMKLFDMEMNCPAVASLVLMGWASVLCLTASREGAHWSAASLNDRDRDDELGGGSPSIGFTAHALMRTPIFALTLIDMVENRSLMGFVGSRRTSQMKYSFQYRSVVVELIRAVCAAFDPAHLIGLRRIATLTGALHASHPQLCSVALADIRGHTGLHYLSTHLKDHLPYSLLPLLDLLSGLLGGLQQGPADSKVDGQMMENAVALLMALHQPLQSLTLPITRDVHFTAAQTPSGSPQTPRSLNDSPIRHVGPGERSTSALRPPPPPITSAGSLLAAGSRVSLSRPFTLWSGILAAFGVDEAPPPPQCRSKCLLPNSEGVVEVLPGSEPSTSVNPTPSTSPLGRHGAQTPSSARSQPNTPILGPRTPRERSPRERGASTRQRGVKVIKWRLGGIAGGDENGLDGRVTMMELLWTVWEGLMDVMHGGQMVPTQARRVFDRISQLFVRLLEIHPVFRVALEAKLMHAAEQTPPADPLSCSMAYRFLALLSLGDLRRQLEGEGAAGMEALSVALRGLTCCVKPVAADDVGYIGALMAGTLSGSGDTALLPYKVPSGRSVFLSSETVHSHWILLTLLDRCRDDGTLVNDRGAAGMGSTWGWRLMSARQLCEMLVAVVDSDEKQSGLYPVSESALTLIATLLSPCTCPPECWSISWEQQAAMASRAIPEEEAPIASSGVSPSHAGKAAVAIMAAAVALAQLPPPDDSMPIDSVTTSMSTSRQPGAPWSQLEMLRLLVRHVLGVVWARLPSWPVQQQEQKWRLARLCVSVASSLVRSLRLFNWPLPESISQETWTSGQQVSLPTVSPSTIVSRAVSYLNRMSAMILEELDASSFPRTLLQTLSAYSVSANPSAPCWLITLSSPLLDHARHLAKETAYPHIYTSPVAHYTYDWVTPEELASVMHPPFIPGVVEVYPSGGQAESDNGLFVDDPPPPLPAQLAKEPTIVADRLLRDALLCFLEIMRTVAASSRSSMFDALAAHMWEQLTQTEPPSGLGLVTDSSVGWLVAAVWEQDGERERERPVSWERLNVVTSLYAYLVEQMWDGIATEALTLMCMFWQQYHQRAVDMGVTPREPVPSLSHLLRTVALPSTVPQSLTLSSSPSAPLPSADRFATHMVDKALLGGLADDVRSEEPAEEMVNAEDGGRQLAAHIRTLHLIAIGTRLQPGLFFGSHSSTPLPSSPTSAPRTPSLLSALHTDLQHALKGCKYATELFSKPFRPWLGAYGWLRSCLGAIEMVLLSDTSMKGFETWTDKGGWGLLTEVGEHLVAVWGTVGGERGLMDTGENENSDSPGWHVLEDDLLVPWESPVESDMPYPPNLPTATATPGSLRVSTEVMAALSSVFRIAAIALAHMDTHLRTSIRPTGGDTHTPPDKKPTSRLMPPLAPIEEVPPQPVETHLPTPFVTFVRFLSHNTSVVDALFGSSDSFAKLSPDPSFSPDKTPPAAAAAAAAAAPSSRIPSVIWGMAHGLPSGFDRRRSFLRVLSKIGILPAWLRPSEAGEGGAAGSWDDGAPERERGSSESHYRACRGRRSAMTTPSRSAAATPIRASPYQQRTPKGPPTTPVRSDYVYLQTPTFGTVIPESGSVPRIAPTSTSTSGSAIYALDLCGGDQAAESVMASYLACAVASACGMGELPNEGKRGELDEGTGGKEGDNGQGRGGPVEVGDVPMRLIRSLQEFRSPFQRGTSFQYEAPSFDFLLVHFAANIPPDALPPVPLPSSPTRSSLSPNGTRLRQLANERQGSLDVLGQMRSQVCIDESYRTAQVDVLSSLLSLIRACRHSLKYSLLEPLSPDPPPPPSFHPFLPAVIATLTRALHKPLASEWLHEGSPAVMLVVRVVTEVLRSAWGSDYEMACASGGPAGSRGLSGGGASQPIVSRGASPEPGAVLTHACGQLQAESSTDVTTPPSVILSHPSHKMATKTSPDGGWQSICEAGLVPTISDEILRSEYWSDMGAVKQIVTLGTRRLHEFVQKMAKAVRISRGRGVFVYLERAAGEVMALKALVELLMGQLPLNNHTWDGSMSLFGPAIADLTLATVALFSLDDTLPNDTDTDLVCLIHATQHGVLAAVTNGMNTLSMIKALCPTGDLRVGAPPSPAPFAPPPTPAQSPFSTVTQGGNTAGRQASASPAAAAAAAGSHQSILRSSPWEVFDRRLLPLLVDRLRTLSPVNTSSLLTALLARAGQDSVVEERLCGMSLLLTPPRAFPYYDGVTQRERYLASLPLGGAVQLRERFMAACLLSSLLSSLMTYAGTKRGAQALVEKHQVLASLAQCPLLRVFVRESEWDVTGRAGVGIMYSQDKWGGAYERVEGKAHPRWSMGKERGKSRRKSKGKGKGGKDDIIDTEMDLLDQYQVLPLAKDGMFDITGPLYEDAWQLRSPTHLAWCQTLLLVAQLVKVNCHGLRPADHPAPPSGCTGDPPVNERLRRATVEASVEFLQAAGGRVRRVLVEGVKRGEMALVEEAACVVKVISGLPPYQAMMSSRHKLALLDLSRCLVDCGRYISQSCLDIHQASSEHLDVVKPISIQERLAGRIWGEEEGSTALVPSIFHQRLLHLALNMFVDILGYGLQLDIDPSLTDSFTEGSATYASTAAAAPSPQPPYGPMMMEVDYSGRPMTYGGGGGSGQQDEAGRGAGYRVLVELLYVAMEGTTQMLHLPNETHRLLPPPLEIVRADSSHSSGSLHDAPNASQGYIPLSLSLCLLDAVDERLKEEAARSHGRDGALSRASSKDSVTSPGSTPVPERRGAPTMQPQSPRSGITALTFTTTPPRRRQRGGYAGSLGQKEYRRMTRVETIDATLDGCMPESVSVESFTSMFGMAVERSACLCWTYCQRLRASNNLSYDLNDPLLRRVMDFINSLRTATDALGGQGPASPLKAPSVSGGGVHRFGITDSSKQLFESVAHALTQL</sequence>
<feature type="compositionally biased region" description="Polar residues" evidence="1">
    <location>
        <begin position="3145"/>
        <end position="3157"/>
    </location>
</feature>
<feature type="region of interest" description="Disordered" evidence="1">
    <location>
        <begin position="3133"/>
        <end position="3200"/>
    </location>
</feature>
<feature type="region of interest" description="Disordered" evidence="1">
    <location>
        <begin position="664"/>
        <end position="708"/>
    </location>
</feature>
<feature type="region of interest" description="Disordered" evidence="1">
    <location>
        <begin position="2517"/>
        <end position="2552"/>
    </location>
</feature>